<sequence>MELDNCHSLIWVNLNTNKLTEAILSGVFQIVEEDYDKIKTDTYADPSAEIKKLRSVKQLKGCDRCHQSQPLWPPRSLMDTWPPITLPSSLLVTLESATLLISFLVFTQKSMLLTISQHVSPRVTSFPLVTQLRNHG</sequence>
<name>A0A445B977_ARAHY</name>
<proteinExistence type="predicted"/>
<accession>A0A445B977</accession>
<evidence type="ECO:0000256" key="1">
    <source>
        <dbReference type="SAM" id="Phobius"/>
    </source>
</evidence>
<keyword evidence="1" id="KW-1133">Transmembrane helix</keyword>
<evidence type="ECO:0000313" key="2">
    <source>
        <dbReference type="EMBL" id="RYR35230.1"/>
    </source>
</evidence>
<comment type="caution">
    <text evidence="2">The sequence shown here is derived from an EMBL/GenBank/DDBJ whole genome shotgun (WGS) entry which is preliminary data.</text>
</comment>
<dbReference type="AlphaFoldDB" id="A0A445B977"/>
<gene>
    <name evidence="2" type="ORF">Ahy_A10g050373</name>
</gene>
<reference evidence="2 3" key="1">
    <citation type="submission" date="2019-01" db="EMBL/GenBank/DDBJ databases">
        <title>Sequencing of cultivated peanut Arachis hypogaea provides insights into genome evolution and oil improvement.</title>
        <authorList>
            <person name="Chen X."/>
        </authorList>
    </citation>
    <scope>NUCLEOTIDE SEQUENCE [LARGE SCALE GENOMIC DNA]</scope>
    <source>
        <strain evidence="3">cv. Fuhuasheng</strain>
        <tissue evidence="2">Leaves</tissue>
    </source>
</reference>
<evidence type="ECO:0000313" key="3">
    <source>
        <dbReference type="Proteomes" id="UP000289738"/>
    </source>
</evidence>
<keyword evidence="1" id="KW-0812">Transmembrane</keyword>
<dbReference type="Proteomes" id="UP000289738">
    <property type="component" value="Chromosome A10"/>
</dbReference>
<protein>
    <submittedName>
        <fullName evidence="2">Uncharacterized protein</fullName>
    </submittedName>
</protein>
<dbReference type="EMBL" id="SDMP01000010">
    <property type="protein sequence ID" value="RYR35230.1"/>
    <property type="molecule type" value="Genomic_DNA"/>
</dbReference>
<keyword evidence="1" id="KW-0472">Membrane</keyword>
<organism evidence="2 3">
    <name type="scientific">Arachis hypogaea</name>
    <name type="common">Peanut</name>
    <dbReference type="NCBI Taxonomy" id="3818"/>
    <lineage>
        <taxon>Eukaryota</taxon>
        <taxon>Viridiplantae</taxon>
        <taxon>Streptophyta</taxon>
        <taxon>Embryophyta</taxon>
        <taxon>Tracheophyta</taxon>
        <taxon>Spermatophyta</taxon>
        <taxon>Magnoliopsida</taxon>
        <taxon>eudicotyledons</taxon>
        <taxon>Gunneridae</taxon>
        <taxon>Pentapetalae</taxon>
        <taxon>rosids</taxon>
        <taxon>fabids</taxon>
        <taxon>Fabales</taxon>
        <taxon>Fabaceae</taxon>
        <taxon>Papilionoideae</taxon>
        <taxon>50 kb inversion clade</taxon>
        <taxon>dalbergioids sensu lato</taxon>
        <taxon>Dalbergieae</taxon>
        <taxon>Pterocarpus clade</taxon>
        <taxon>Arachis</taxon>
    </lineage>
</organism>
<keyword evidence="3" id="KW-1185">Reference proteome</keyword>
<feature type="transmembrane region" description="Helical" evidence="1">
    <location>
        <begin position="84"/>
        <end position="106"/>
    </location>
</feature>